<comment type="similarity">
    <text evidence="1">Belongs to the UPF0236 family.</text>
</comment>
<dbReference type="AlphaFoldDB" id="A0AAW9DG78"/>
<evidence type="ECO:0000313" key="2">
    <source>
        <dbReference type="EMBL" id="MDX5038007.1"/>
    </source>
</evidence>
<comment type="caution">
    <text evidence="2">The sequence shown here is derived from an EMBL/GenBank/DDBJ whole genome shotgun (WGS) entry which is preliminary data.</text>
</comment>
<name>A0AAW9DG78_STRSU</name>
<dbReference type="InterPro" id="IPR009620">
    <property type="entry name" value="UPF0236"/>
</dbReference>
<evidence type="ECO:0000313" key="3">
    <source>
        <dbReference type="Proteomes" id="UP001270004"/>
    </source>
</evidence>
<sequence length="444" mass="52163">MALTNFDERKLTDSFRKGNHEEFHQYIAAYDKEVAPSLRARGYKCVNKSERTVLFIFGEVTFKRNRWYKDGKCYVPVDEKLGLRKNERYSQELLFQITELASMMPYRAVVRVVEMMYNISITPNTVCKAISYAGDLLEERKDYRFYEESQAKEKTLTDRLYIEGDGVMLRFKEPKKEDSGIFKELSHFIVHTGSEKVGHNRFQLQNKKEIVADNNLAARKELEDYLHNHFELTDDAIVITNSDGGRGYTPYIFKELVKVFGKEVRHEHFYDEYHLNKDLTDSLRSYPEELLDKAFGAIQTHDKEMLRTVYDTAESLTDSEAALEKLLAIRDKLLNNFQYTKPAELRGFSHAGIGIMESQHRKITYRMKHRGMYWSEAGGDTMSQIILLRQSGELRELFFGSWREDYKQYQELEKNFASAYLKETHEEHIGVQEVKCPPEFKHLK</sequence>
<gene>
    <name evidence="2" type="ORF">SHY70_06895</name>
</gene>
<dbReference type="Proteomes" id="UP001270004">
    <property type="component" value="Unassembled WGS sequence"/>
</dbReference>
<organism evidence="2 3">
    <name type="scientific">Streptococcus suis</name>
    <dbReference type="NCBI Taxonomy" id="1307"/>
    <lineage>
        <taxon>Bacteria</taxon>
        <taxon>Bacillati</taxon>
        <taxon>Bacillota</taxon>
        <taxon>Bacilli</taxon>
        <taxon>Lactobacillales</taxon>
        <taxon>Streptococcaceae</taxon>
        <taxon>Streptococcus</taxon>
    </lineage>
</organism>
<dbReference type="Pfam" id="PF06782">
    <property type="entry name" value="UPF0236"/>
    <property type="match status" value="1"/>
</dbReference>
<proteinExistence type="inferred from homology"/>
<dbReference type="RefSeq" id="WP_172076993.1">
    <property type="nucleotide sequence ID" value="NZ_JAWWZK010000011.1"/>
</dbReference>
<protein>
    <submittedName>
        <fullName evidence="2">ISLre2 family transposase</fullName>
    </submittedName>
</protein>
<accession>A0AAW9DG78</accession>
<dbReference type="NCBIfam" id="NF033529">
    <property type="entry name" value="transpos_ISLre2"/>
    <property type="match status" value="1"/>
</dbReference>
<evidence type="ECO:0000256" key="1">
    <source>
        <dbReference type="ARBA" id="ARBA00006539"/>
    </source>
</evidence>
<dbReference type="EMBL" id="JAWWZK010000011">
    <property type="protein sequence ID" value="MDX5038007.1"/>
    <property type="molecule type" value="Genomic_DNA"/>
</dbReference>
<reference evidence="2" key="1">
    <citation type="submission" date="2023-11" db="EMBL/GenBank/DDBJ databases">
        <title>Antimicrobial resistance in invasive Streptococcus suis isolated in Spain and the associated genetic mechanisms.</title>
        <authorList>
            <person name="Uruen C."/>
            <person name="Arenas J.A."/>
        </authorList>
    </citation>
    <scope>NUCLEOTIDE SEQUENCE</scope>
    <source>
        <strain evidence="2">Ss_70</strain>
    </source>
</reference>